<sequence length="73" mass="7658">MSNALGISPSVMINRMVDQSGTPQNASLLKVAELRLKLMNAVDDEQHKAAQLSPTGEADALPLSSGAVVDKLI</sequence>
<dbReference type="PATRIC" id="fig|728005.3.peg.741"/>
<dbReference type="EMBL" id="LAPV01000129">
    <property type="protein sequence ID" value="KKC32712.1"/>
    <property type="molecule type" value="Genomic_DNA"/>
</dbReference>
<name>A0A0F5PVJ6_9HYPH</name>
<organism evidence="2 4">
    <name type="scientific">Devosia psychrophila</name>
    <dbReference type="NCBI Taxonomy" id="728005"/>
    <lineage>
        <taxon>Bacteria</taxon>
        <taxon>Pseudomonadati</taxon>
        <taxon>Pseudomonadota</taxon>
        <taxon>Alphaproteobacteria</taxon>
        <taxon>Hyphomicrobiales</taxon>
        <taxon>Devosiaceae</taxon>
        <taxon>Devosia</taxon>
    </lineage>
</organism>
<evidence type="ECO:0000313" key="2">
    <source>
        <dbReference type="EMBL" id="SFC53035.1"/>
    </source>
</evidence>
<keyword evidence="3" id="KW-1185">Reference proteome</keyword>
<protein>
    <submittedName>
        <fullName evidence="2">Uncharacterized protein</fullName>
    </submittedName>
</protein>
<dbReference type="OrthoDB" id="7950298at2"/>
<gene>
    <name evidence="2" type="ORF">SAMN04488059_106133</name>
    <name evidence="1" type="ORF">WH91_12890</name>
</gene>
<proteinExistence type="predicted"/>
<evidence type="ECO:0000313" key="3">
    <source>
        <dbReference type="Proteomes" id="UP000033519"/>
    </source>
</evidence>
<evidence type="ECO:0000313" key="4">
    <source>
        <dbReference type="Proteomes" id="UP000182258"/>
    </source>
</evidence>
<reference evidence="2 4" key="2">
    <citation type="submission" date="2016-10" db="EMBL/GenBank/DDBJ databases">
        <authorList>
            <person name="de Groot N.N."/>
        </authorList>
    </citation>
    <scope>NUCLEOTIDE SEQUENCE [LARGE SCALE GENOMIC DNA]</scope>
    <source>
        <strain evidence="2 4">CGMCC 1.10210</strain>
    </source>
</reference>
<reference evidence="1 3" key="1">
    <citation type="submission" date="2015-03" db="EMBL/GenBank/DDBJ databases">
        <authorList>
            <person name="Lepp D."/>
            <person name="Hassan Y.I."/>
            <person name="Li X.-Z."/>
            <person name="Zhou T."/>
        </authorList>
    </citation>
    <scope>NUCLEOTIDE SEQUENCE [LARGE SCALE GENOMIC DNA]</scope>
    <source>
        <strain evidence="1 3">Cr7-05</strain>
    </source>
</reference>
<dbReference type="Proteomes" id="UP000182258">
    <property type="component" value="Unassembled WGS sequence"/>
</dbReference>
<dbReference type="Proteomes" id="UP000033519">
    <property type="component" value="Unassembled WGS sequence"/>
</dbReference>
<dbReference type="RefSeq" id="WP_046171404.1">
    <property type="nucleotide sequence ID" value="NZ_FOMB01000006.1"/>
</dbReference>
<accession>A0A0F5PVJ6</accession>
<dbReference type="STRING" id="728005.SAMN04488059_106133"/>
<dbReference type="EMBL" id="FOMB01000006">
    <property type="protein sequence ID" value="SFC53035.1"/>
    <property type="molecule type" value="Genomic_DNA"/>
</dbReference>
<dbReference type="AlphaFoldDB" id="A0A0F5PVJ6"/>
<evidence type="ECO:0000313" key="1">
    <source>
        <dbReference type="EMBL" id="KKC32712.1"/>
    </source>
</evidence>